<dbReference type="Gene3D" id="1.20.1070.10">
    <property type="entry name" value="Rhodopsin 7-helix transmembrane proteins"/>
    <property type="match status" value="1"/>
</dbReference>
<evidence type="ECO:0000313" key="2">
    <source>
        <dbReference type="EMBL" id="KAK5964618.1"/>
    </source>
</evidence>
<name>A0AAN8F3L7_TRICO</name>
<keyword evidence="1" id="KW-0812">Transmembrane</keyword>
<keyword evidence="1" id="KW-1133">Transmembrane helix</keyword>
<proteinExistence type="predicted"/>
<dbReference type="Proteomes" id="UP001331761">
    <property type="component" value="Unassembled WGS sequence"/>
</dbReference>
<evidence type="ECO:0000256" key="1">
    <source>
        <dbReference type="SAM" id="Phobius"/>
    </source>
</evidence>
<comment type="caution">
    <text evidence="2">The sequence shown here is derived from an EMBL/GenBank/DDBJ whole genome shotgun (WGS) entry which is preliminary data.</text>
</comment>
<gene>
    <name evidence="2" type="ORF">GCK32_009063</name>
</gene>
<accession>A0AAN8F3L7</accession>
<keyword evidence="3" id="KW-1185">Reference proteome</keyword>
<reference evidence="2 3" key="1">
    <citation type="submission" date="2019-10" db="EMBL/GenBank/DDBJ databases">
        <title>Assembly and Annotation for the nematode Trichostrongylus colubriformis.</title>
        <authorList>
            <person name="Martin J."/>
        </authorList>
    </citation>
    <scope>NUCLEOTIDE SEQUENCE [LARGE SCALE GENOMIC DNA]</scope>
    <source>
        <strain evidence="2">G859</strain>
        <tissue evidence="2">Whole worm</tissue>
    </source>
</reference>
<dbReference type="AlphaFoldDB" id="A0AAN8F3L7"/>
<sequence>MTDAPLYERRFAFSVPTQSRRYSCSPDYETSLDVRQSMISCQNGMTLSVTASDQFTKKRQMHLKKKTAMVMRSIIISVLNLILNLPSHILRTWQTIDDNGLDPQTISILEPICQIMYFSQFVCNAFYLSTSIYETNGTPRSTVVVNNGRQHISRCISNDEET</sequence>
<evidence type="ECO:0000313" key="3">
    <source>
        <dbReference type="Proteomes" id="UP001331761"/>
    </source>
</evidence>
<keyword evidence="1" id="KW-0472">Membrane</keyword>
<feature type="transmembrane region" description="Helical" evidence="1">
    <location>
        <begin position="67"/>
        <end position="85"/>
    </location>
</feature>
<protein>
    <submittedName>
        <fullName evidence="2">Uncharacterized protein</fullName>
    </submittedName>
</protein>
<dbReference type="EMBL" id="WIXE01025562">
    <property type="protein sequence ID" value="KAK5964618.1"/>
    <property type="molecule type" value="Genomic_DNA"/>
</dbReference>
<organism evidence="2 3">
    <name type="scientific">Trichostrongylus colubriformis</name>
    <name type="common">Black scour worm</name>
    <dbReference type="NCBI Taxonomy" id="6319"/>
    <lineage>
        <taxon>Eukaryota</taxon>
        <taxon>Metazoa</taxon>
        <taxon>Ecdysozoa</taxon>
        <taxon>Nematoda</taxon>
        <taxon>Chromadorea</taxon>
        <taxon>Rhabditida</taxon>
        <taxon>Rhabditina</taxon>
        <taxon>Rhabditomorpha</taxon>
        <taxon>Strongyloidea</taxon>
        <taxon>Trichostrongylidae</taxon>
        <taxon>Trichostrongylus</taxon>
    </lineage>
</organism>